<dbReference type="PROSITE" id="PS50943">
    <property type="entry name" value="HTH_CROC1"/>
    <property type="match status" value="1"/>
</dbReference>
<evidence type="ECO:0000259" key="2">
    <source>
        <dbReference type="PROSITE" id="PS50943"/>
    </source>
</evidence>
<dbReference type="CDD" id="cd00093">
    <property type="entry name" value="HTH_XRE"/>
    <property type="match status" value="1"/>
</dbReference>
<dbReference type="Proteomes" id="UP000230730">
    <property type="component" value="Unassembled WGS sequence"/>
</dbReference>
<evidence type="ECO:0000313" key="3">
    <source>
        <dbReference type="EMBL" id="PIS00052.1"/>
    </source>
</evidence>
<dbReference type="GO" id="GO:0003677">
    <property type="term" value="F:DNA binding"/>
    <property type="evidence" value="ECO:0007669"/>
    <property type="project" value="UniProtKB-KW"/>
</dbReference>
<protein>
    <submittedName>
        <fullName evidence="3">XRE family transcriptional regulator</fullName>
    </submittedName>
</protein>
<name>A0A2H0VLS6_9BACT</name>
<dbReference type="InterPro" id="IPR010982">
    <property type="entry name" value="Lambda_DNA-bd_dom_sf"/>
</dbReference>
<dbReference type="AlphaFoldDB" id="A0A2H0VLS6"/>
<dbReference type="GO" id="GO:0003700">
    <property type="term" value="F:DNA-binding transcription factor activity"/>
    <property type="evidence" value="ECO:0007669"/>
    <property type="project" value="TreeGrafter"/>
</dbReference>
<gene>
    <name evidence="3" type="ORF">COT86_00700</name>
</gene>
<evidence type="ECO:0000256" key="1">
    <source>
        <dbReference type="ARBA" id="ARBA00023125"/>
    </source>
</evidence>
<dbReference type="Pfam" id="PF01381">
    <property type="entry name" value="HTH_3"/>
    <property type="match status" value="1"/>
</dbReference>
<dbReference type="EMBL" id="PFAE01000009">
    <property type="protein sequence ID" value="PIS00052.1"/>
    <property type="molecule type" value="Genomic_DNA"/>
</dbReference>
<organism evidence="3 4">
    <name type="scientific">Candidatus Collierbacteria bacterium CG10_big_fil_rev_8_21_14_0_10_43_36</name>
    <dbReference type="NCBI Taxonomy" id="1974534"/>
    <lineage>
        <taxon>Bacteria</taxon>
        <taxon>Candidatus Collieribacteriota</taxon>
    </lineage>
</organism>
<keyword evidence="1" id="KW-0238">DNA-binding</keyword>
<comment type="caution">
    <text evidence="3">The sequence shown here is derived from an EMBL/GenBank/DDBJ whole genome shotgun (WGS) entry which is preliminary data.</text>
</comment>
<dbReference type="SMART" id="SM00530">
    <property type="entry name" value="HTH_XRE"/>
    <property type="match status" value="1"/>
</dbReference>
<dbReference type="InterPro" id="IPR050807">
    <property type="entry name" value="TransReg_Diox_bact_type"/>
</dbReference>
<dbReference type="PANTHER" id="PTHR46797:SF1">
    <property type="entry name" value="METHYLPHOSPHONATE SYNTHASE"/>
    <property type="match status" value="1"/>
</dbReference>
<reference evidence="4" key="1">
    <citation type="submission" date="2017-09" db="EMBL/GenBank/DDBJ databases">
        <title>Depth-based differentiation of microbial function through sediment-hosted aquifers and enrichment of novel symbionts in the deep terrestrial subsurface.</title>
        <authorList>
            <person name="Probst A.J."/>
            <person name="Ladd B."/>
            <person name="Jarett J.K."/>
            <person name="Geller-Mcgrath D.E."/>
            <person name="Sieber C.M.K."/>
            <person name="Emerson J.B."/>
            <person name="Anantharaman K."/>
            <person name="Thomas B.C."/>
            <person name="Malmstrom R."/>
            <person name="Stieglmeier M."/>
            <person name="Klingl A."/>
            <person name="Woyke T."/>
            <person name="Ryan C.M."/>
            <person name="Banfield J.F."/>
        </authorList>
    </citation>
    <scope>NUCLEOTIDE SEQUENCE [LARGE SCALE GENOMIC DNA]</scope>
</reference>
<dbReference type="SUPFAM" id="SSF47413">
    <property type="entry name" value="lambda repressor-like DNA-binding domains"/>
    <property type="match status" value="1"/>
</dbReference>
<feature type="domain" description="HTH cro/C1-type" evidence="2">
    <location>
        <begin position="17"/>
        <end position="67"/>
    </location>
</feature>
<dbReference type="PANTHER" id="PTHR46797">
    <property type="entry name" value="HTH-TYPE TRANSCRIPTIONAL REGULATOR"/>
    <property type="match status" value="1"/>
</dbReference>
<dbReference type="GO" id="GO:0005829">
    <property type="term" value="C:cytosol"/>
    <property type="evidence" value="ECO:0007669"/>
    <property type="project" value="TreeGrafter"/>
</dbReference>
<dbReference type="InterPro" id="IPR001387">
    <property type="entry name" value="Cro/C1-type_HTH"/>
</dbReference>
<sequence length="69" mass="8111">MNYKPLFKNLGERIEWIRKEKGVTQEELAEKAGLHRAYFWEIEKGRNISIKTAYNIARALGVKLSQLFD</sequence>
<dbReference type="Gene3D" id="1.10.260.40">
    <property type="entry name" value="lambda repressor-like DNA-binding domains"/>
    <property type="match status" value="1"/>
</dbReference>
<accession>A0A2H0VLS6</accession>
<proteinExistence type="predicted"/>
<evidence type="ECO:0000313" key="4">
    <source>
        <dbReference type="Proteomes" id="UP000230730"/>
    </source>
</evidence>